<proteinExistence type="predicted"/>
<feature type="domain" description="Helitron helicase-like" evidence="2">
    <location>
        <begin position="449"/>
        <end position="613"/>
    </location>
</feature>
<protein>
    <submittedName>
        <fullName evidence="4">Uncharacterized protein LOC127751208</fullName>
    </submittedName>
</protein>
<sequence>MVLPTLKMIMDISSSSSNGLLTDQEESDFEYEFHLSDDEVEAPDDLSSDDDSEGEGPNPFDVPYDEKYDVDDPGVNEQPREGRNIPAINRPAADFHRPNGRWKINNLPVKFLKRPLQSRLPGNRLTYRVGAIYGGEDLTQVQEVDFESCDQLCPHCRGKYWKAELTRERTDPGLKCCTYGKFKLPESGVLRRPEEEIYQLLTGTTEEAKKFQKLILKYNKLFATCFVAGEFLNLGARQYGLWSLKVNGEVKWHNHAYRDPGDETRPPNHGQVYFLDYSNDNSDEILDQRRQGLSYLEGVSNEVLAVLERYLRARNPFIKAFKTTREIQQLEEDKARDEGREMDDVVLVINPKDPGTRVTRVGDDYVDRLLRGNQYSITPVPDGIGAVFTGRLPPMSYDSMYFPRERREHEHGPGAMVRSKRTMDMQMFPLIHLHGETSHLEFREEERLKKLYALYILNAGLKVLYDWLSFRATHQQELKADSYKSLQKFIQEEGMRQNKRIGRIDILPPGIYGSARHMKDLFYDALAVSQKLGHPSWMITLTCNRKWKEIVDECNRTNTDPNFRYDVKNRAFEMRATQLYSDLVREQIFGKVVGEMIVREFQGRGLTHTHGLYIMRPEDTPTCAEDIDKIISASFPDEDQNPELFELVKRFMVHGPCDSTSPCHKKNGKCKHGFPFDFRDATDITGKRPLYRRPNDGRGFFKRINGVDVFVDNRWVIDHNVVLLIRYKGHLNVRYSSMVN</sequence>
<evidence type="ECO:0000256" key="1">
    <source>
        <dbReference type="SAM" id="MobiDB-lite"/>
    </source>
</evidence>
<gene>
    <name evidence="4" type="primary">LOC127751208</name>
</gene>
<keyword evidence="3" id="KW-1185">Reference proteome</keyword>
<feature type="compositionally biased region" description="Acidic residues" evidence="1">
    <location>
        <begin position="38"/>
        <end position="54"/>
    </location>
</feature>
<dbReference type="Pfam" id="PF14214">
    <property type="entry name" value="Helitron_like_N"/>
    <property type="match status" value="1"/>
</dbReference>
<accession>A0A9C6XT55</accession>
<dbReference type="KEGG" id="foc:127751208"/>
<name>A0A9C6XT55_FRAOC</name>
<dbReference type="AlphaFoldDB" id="A0A9C6XT55"/>
<dbReference type="RefSeq" id="XP_052130304.1">
    <property type="nucleotide sequence ID" value="XM_052274344.1"/>
</dbReference>
<evidence type="ECO:0000313" key="4">
    <source>
        <dbReference type="RefSeq" id="XP_052130304.1"/>
    </source>
</evidence>
<organism evidence="3 4">
    <name type="scientific">Frankliniella occidentalis</name>
    <name type="common">Western flower thrips</name>
    <name type="synonym">Euthrips occidentalis</name>
    <dbReference type="NCBI Taxonomy" id="133901"/>
    <lineage>
        <taxon>Eukaryota</taxon>
        <taxon>Metazoa</taxon>
        <taxon>Ecdysozoa</taxon>
        <taxon>Arthropoda</taxon>
        <taxon>Hexapoda</taxon>
        <taxon>Insecta</taxon>
        <taxon>Pterygota</taxon>
        <taxon>Neoptera</taxon>
        <taxon>Paraneoptera</taxon>
        <taxon>Thysanoptera</taxon>
        <taxon>Terebrantia</taxon>
        <taxon>Thripoidea</taxon>
        <taxon>Thripidae</taxon>
        <taxon>Frankliniella</taxon>
    </lineage>
</organism>
<dbReference type="Proteomes" id="UP000504606">
    <property type="component" value="Unplaced"/>
</dbReference>
<evidence type="ECO:0000313" key="3">
    <source>
        <dbReference type="Proteomes" id="UP000504606"/>
    </source>
</evidence>
<feature type="region of interest" description="Disordered" evidence="1">
    <location>
        <begin position="13"/>
        <end position="85"/>
    </location>
</feature>
<dbReference type="PANTHER" id="PTHR45786">
    <property type="entry name" value="DNA BINDING PROTEIN-LIKE"/>
    <property type="match status" value="1"/>
</dbReference>
<dbReference type="OrthoDB" id="10058710at2759"/>
<reference evidence="4" key="1">
    <citation type="submission" date="2025-08" db="UniProtKB">
        <authorList>
            <consortium name="RefSeq"/>
        </authorList>
    </citation>
    <scope>IDENTIFICATION</scope>
    <source>
        <tissue evidence="4">Whole organism</tissue>
    </source>
</reference>
<dbReference type="PANTHER" id="PTHR45786:SF74">
    <property type="entry name" value="ATP-DEPENDENT DNA HELICASE"/>
    <property type="match status" value="1"/>
</dbReference>
<evidence type="ECO:0000259" key="2">
    <source>
        <dbReference type="Pfam" id="PF14214"/>
    </source>
</evidence>
<dbReference type="InterPro" id="IPR025476">
    <property type="entry name" value="Helitron_helicase-like"/>
</dbReference>
<dbReference type="GeneID" id="127751208"/>